<dbReference type="EMBL" id="VSSQ01057167">
    <property type="protein sequence ID" value="MPN10979.1"/>
    <property type="molecule type" value="Genomic_DNA"/>
</dbReference>
<proteinExistence type="predicted"/>
<evidence type="ECO:0000313" key="1">
    <source>
        <dbReference type="EMBL" id="MPN10979.1"/>
    </source>
</evidence>
<comment type="caution">
    <text evidence="1">The sequence shown here is derived from an EMBL/GenBank/DDBJ whole genome shotgun (WGS) entry which is preliminary data.</text>
</comment>
<name>A0A645FCB0_9ZZZZ</name>
<sequence>MYTHELADALRKLATVLKKGQNVELGELSDLMGAFIPDRSLYKSSRSGDLPLALNALLSLSSFDKTEWVALIGDLGLPIQIRPRDASRDIMGKVLKHLEVNPDARKRLEFRVHNRDSRASPELARALSSLLSR</sequence>
<gene>
    <name evidence="1" type="ORF">SDC9_158277</name>
</gene>
<accession>A0A645FCB0</accession>
<organism evidence="1">
    <name type="scientific">bioreactor metagenome</name>
    <dbReference type="NCBI Taxonomy" id="1076179"/>
    <lineage>
        <taxon>unclassified sequences</taxon>
        <taxon>metagenomes</taxon>
        <taxon>ecological metagenomes</taxon>
    </lineage>
</organism>
<dbReference type="AlphaFoldDB" id="A0A645FCB0"/>
<protein>
    <submittedName>
        <fullName evidence="1">Uncharacterized protein</fullName>
    </submittedName>
</protein>
<reference evidence="1" key="1">
    <citation type="submission" date="2019-08" db="EMBL/GenBank/DDBJ databases">
        <authorList>
            <person name="Kucharzyk K."/>
            <person name="Murdoch R.W."/>
            <person name="Higgins S."/>
            <person name="Loffler F."/>
        </authorList>
    </citation>
    <scope>NUCLEOTIDE SEQUENCE</scope>
</reference>